<dbReference type="Pfam" id="PF13302">
    <property type="entry name" value="Acetyltransf_3"/>
    <property type="match status" value="1"/>
</dbReference>
<reference evidence="2 3" key="1">
    <citation type="journal article" date="2015" name="Microbes Environ.">
        <title>Distribution and evolution of nitrogen fixation genes in the phylum bacteroidetes.</title>
        <authorList>
            <person name="Inoue J."/>
            <person name="Oshima K."/>
            <person name="Suda W."/>
            <person name="Sakamoto M."/>
            <person name="Iino T."/>
            <person name="Noda S."/>
            <person name="Hongoh Y."/>
            <person name="Hattori M."/>
            <person name="Ohkuma M."/>
        </authorList>
    </citation>
    <scope>NUCLEOTIDE SEQUENCE [LARGE SCALE GENOMIC DNA]</scope>
    <source>
        <strain evidence="2">JCM 15548</strain>
    </source>
</reference>
<dbReference type="PROSITE" id="PS51186">
    <property type="entry name" value="GNAT"/>
    <property type="match status" value="1"/>
</dbReference>
<protein>
    <submittedName>
        <fullName evidence="2">N-acetylneuraminate cytidylyltransferase</fullName>
    </submittedName>
</protein>
<dbReference type="GO" id="GO:0016779">
    <property type="term" value="F:nucleotidyltransferase activity"/>
    <property type="evidence" value="ECO:0007669"/>
    <property type="project" value="UniProtKB-KW"/>
</dbReference>
<dbReference type="AlphaFoldDB" id="A0A0E9LYW8"/>
<proteinExistence type="predicted"/>
<dbReference type="RefSeq" id="WP_062125419.1">
    <property type="nucleotide sequence ID" value="NZ_BAZW01000023.1"/>
</dbReference>
<evidence type="ECO:0000313" key="2">
    <source>
        <dbReference type="EMBL" id="GAO30429.1"/>
    </source>
</evidence>
<dbReference type="Proteomes" id="UP000032900">
    <property type="component" value="Unassembled WGS sequence"/>
</dbReference>
<evidence type="ECO:0000313" key="3">
    <source>
        <dbReference type="Proteomes" id="UP000032900"/>
    </source>
</evidence>
<keyword evidence="2" id="KW-0808">Transferase</keyword>
<dbReference type="InterPro" id="IPR016181">
    <property type="entry name" value="Acyl_CoA_acyltransferase"/>
</dbReference>
<feature type="domain" description="N-acetyltransferase" evidence="1">
    <location>
        <begin position="3"/>
        <end position="141"/>
    </location>
</feature>
<accession>A0A0E9LYW8</accession>
<keyword evidence="3" id="KW-1185">Reference proteome</keyword>
<dbReference type="Gene3D" id="3.40.630.30">
    <property type="match status" value="1"/>
</dbReference>
<organism evidence="2 3">
    <name type="scientific">Geofilum rubicundum JCM 15548</name>
    <dbReference type="NCBI Taxonomy" id="1236989"/>
    <lineage>
        <taxon>Bacteria</taxon>
        <taxon>Pseudomonadati</taxon>
        <taxon>Bacteroidota</taxon>
        <taxon>Bacteroidia</taxon>
        <taxon>Marinilabiliales</taxon>
        <taxon>Marinilabiliaceae</taxon>
        <taxon>Geofilum</taxon>
    </lineage>
</organism>
<comment type="caution">
    <text evidence="2">The sequence shown here is derived from an EMBL/GenBank/DDBJ whole genome shotgun (WGS) entry which is preliminary data.</text>
</comment>
<dbReference type="STRING" id="1236989.JCM15548_12697"/>
<dbReference type="SUPFAM" id="SSF55729">
    <property type="entry name" value="Acyl-CoA N-acyltransferases (Nat)"/>
    <property type="match status" value="1"/>
</dbReference>
<sequence length="141" mass="16675">MKIEIRNIIEPDCEVIFEWSNDPETRHYSFISEPITWEEHLQWFYKKLSDKNCYWYHFSSEQTPIGHVRIEKNDVVIISITISPSFRKKGLGSSIIEAGCHNFWKSNNNDIIAYIKKCNIGSIKSFERAGFKKVFRNPNKK</sequence>
<evidence type="ECO:0000259" key="1">
    <source>
        <dbReference type="PROSITE" id="PS51186"/>
    </source>
</evidence>
<dbReference type="PANTHER" id="PTHR43415:SF3">
    <property type="entry name" value="GNAT-FAMILY ACETYLTRANSFERASE"/>
    <property type="match status" value="1"/>
</dbReference>
<dbReference type="GO" id="GO:0016747">
    <property type="term" value="F:acyltransferase activity, transferring groups other than amino-acyl groups"/>
    <property type="evidence" value="ECO:0007669"/>
    <property type="project" value="InterPro"/>
</dbReference>
<dbReference type="PANTHER" id="PTHR43415">
    <property type="entry name" value="SPERMIDINE N(1)-ACETYLTRANSFERASE"/>
    <property type="match status" value="1"/>
</dbReference>
<gene>
    <name evidence="2" type="ORF">JCM15548_12697</name>
</gene>
<dbReference type="CDD" id="cd04301">
    <property type="entry name" value="NAT_SF"/>
    <property type="match status" value="1"/>
</dbReference>
<dbReference type="InterPro" id="IPR000182">
    <property type="entry name" value="GNAT_dom"/>
</dbReference>
<dbReference type="OrthoDB" id="9811523at2"/>
<dbReference type="EMBL" id="BAZW01000023">
    <property type="protein sequence ID" value="GAO30429.1"/>
    <property type="molecule type" value="Genomic_DNA"/>
</dbReference>
<keyword evidence="2" id="KW-0548">Nucleotidyltransferase</keyword>
<name>A0A0E9LYW8_9BACT</name>